<sequence>MGSHMCRSAPLLSAGPLVKGVAGGRQQAAREPAPALESVVRQAMCLPSLAPKYERPQRRGRLTLEDLPVLTRHELETATAEALALGLGGGTLWAHSGTLGAPGLSLLPPEMFAPAIRDDWNPLGPADVVANLHPAGRMQPDHYFFNRFAAASGATVLPVGRLPEDPDDDWLAFFARHHVTAVAAPPQAVVRLLGASTAGRPVPWLRTLLLGGAFHDATEDGLLASRFPYTDVWRLYGTPTAWVIGQRGPQCLADVYHPLSHQHVEVIDGRLLVTTLTTSRLPPLIRYDTQERGEFAHCACGRPGPAVRVLGARPPSFRFHGHTVSARELVDLATAHEEVADAQVAVGADQRIQLRVRLAPGVADDHHSLAWIRFRVLESHLALAACAREQPDAFEVISVDELSGPSTLVSEEF</sequence>
<dbReference type="InterPro" id="IPR042099">
    <property type="entry name" value="ANL_N_sf"/>
</dbReference>
<dbReference type="Gene3D" id="3.40.50.12780">
    <property type="entry name" value="N-terminal domain of ligase-like"/>
    <property type="match status" value="1"/>
</dbReference>
<dbReference type="RefSeq" id="WP_359591690.1">
    <property type="nucleotide sequence ID" value="NZ_JBEYXG010000041.1"/>
</dbReference>
<organism evidence="1 2">
    <name type="scientific">Streptomyces litmocidini</name>
    <dbReference type="NCBI Taxonomy" id="67318"/>
    <lineage>
        <taxon>Bacteria</taxon>
        <taxon>Bacillati</taxon>
        <taxon>Actinomycetota</taxon>
        <taxon>Actinomycetes</taxon>
        <taxon>Kitasatosporales</taxon>
        <taxon>Streptomycetaceae</taxon>
        <taxon>Streptomyces</taxon>
    </lineage>
</organism>
<comment type="caution">
    <text evidence="1">The sequence shown here is derived from an EMBL/GenBank/DDBJ whole genome shotgun (WGS) entry which is preliminary data.</text>
</comment>
<reference evidence="1 2" key="1">
    <citation type="submission" date="2024-10" db="EMBL/GenBank/DDBJ databases">
        <title>The Natural Products Discovery Center: Release of the First 8490 Sequenced Strains for Exploring Actinobacteria Biosynthetic Diversity.</title>
        <authorList>
            <person name="Kalkreuter E."/>
            <person name="Kautsar S.A."/>
            <person name="Yang D."/>
            <person name="Bader C.D."/>
            <person name="Teijaro C.N."/>
            <person name="Fluegel L."/>
            <person name="Davis C.M."/>
            <person name="Simpson J.R."/>
            <person name="Lauterbach L."/>
            <person name="Steele A.D."/>
            <person name="Gui C."/>
            <person name="Meng S."/>
            <person name="Li G."/>
            <person name="Viehrig K."/>
            <person name="Ye F."/>
            <person name="Su P."/>
            <person name="Kiefer A.F."/>
            <person name="Nichols A."/>
            <person name="Cepeda A.J."/>
            <person name="Yan W."/>
            <person name="Fan B."/>
            <person name="Jiang Y."/>
            <person name="Adhikari A."/>
            <person name="Zheng C.-J."/>
            <person name="Schuster L."/>
            <person name="Cowan T.M."/>
            <person name="Smanski M.J."/>
            <person name="Chevrette M.G."/>
            <person name="De Carvalho L.P.S."/>
            <person name="Shen B."/>
        </authorList>
    </citation>
    <scope>NUCLEOTIDE SEQUENCE [LARGE SCALE GENOMIC DNA]</scope>
    <source>
        <strain evidence="1 2">NPDC020602</strain>
    </source>
</reference>
<accession>A0ABW7UBZ3</accession>
<name>A0ABW7UBZ3_9ACTN</name>
<evidence type="ECO:0000313" key="2">
    <source>
        <dbReference type="Proteomes" id="UP001611339"/>
    </source>
</evidence>
<dbReference type="Proteomes" id="UP001611339">
    <property type="component" value="Unassembled WGS sequence"/>
</dbReference>
<evidence type="ECO:0000313" key="1">
    <source>
        <dbReference type="EMBL" id="MFI1715830.1"/>
    </source>
</evidence>
<protein>
    <submittedName>
        <fullName evidence="1">Uncharacterized protein</fullName>
    </submittedName>
</protein>
<dbReference type="SUPFAM" id="SSF56801">
    <property type="entry name" value="Acetyl-CoA synthetase-like"/>
    <property type="match status" value="1"/>
</dbReference>
<gene>
    <name evidence="1" type="ORF">ACH407_19935</name>
</gene>
<keyword evidence="2" id="KW-1185">Reference proteome</keyword>
<proteinExistence type="predicted"/>
<dbReference type="EMBL" id="JBIRUI010000008">
    <property type="protein sequence ID" value="MFI1715830.1"/>
    <property type="molecule type" value="Genomic_DNA"/>
</dbReference>